<dbReference type="PANTHER" id="PTHR12934">
    <property type="entry name" value="50S RIBOSOMAL PROTEIN L15"/>
    <property type="match status" value="1"/>
</dbReference>
<evidence type="ECO:0000256" key="1">
    <source>
        <dbReference type="ARBA" id="ARBA00007320"/>
    </source>
</evidence>
<dbReference type="InterPro" id="IPR036227">
    <property type="entry name" value="Ribosomal_uL15/eL18_sf"/>
</dbReference>
<organism evidence="8">
    <name type="scientific">Menopon gallinae</name>
    <name type="common">poultry shaft louse</name>
    <dbReference type="NCBI Taxonomy" id="328185"/>
    <lineage>
        <taxon>Eukaryota</taxon>
        <taxon>Metazoa</taxon>
        <taxon>Ecdysozoa</taxon>
        <taxon>Arthropoda</taxon>
        <taxon>Hexapoda</taxon>
        <taxon>Insecta</taxon>
        <taxon>Pterygota</taxon>
        <taxon>Neoptera</taxon>
        <taxon>Paraneoptera</taxon>
        <taxon>Psocodea</taxon>
        <taxon>Troctomorpha</taxon>
        <taxon>Phthiraptera</taxon>
        <taxon>Amblycera</taxon>
        <taxon>Menoponidae</taxon>
        <taxon>Menopon</taxon>
    </lineage>
</organism>
<dbReference type="GO" id="GO:0005762">
    <property type="term" value="C:mitochondrial large ribosomal subunit"/>
    <property type="evidence" value="ECO:0007669"/>
    <property type="project" value="TreeGrafter"/>
</dbReference>
<evidence type="ECO:0000256" key="3">
    <source>
        <dbReference type="ARBA" id="ARBA00023274"/>
    </source>
</evidence>
<dbReference type="InterPro" id="IPR021131">
    <property type="entry name" value="Ribosomal_uL15/eL18"/>
</dbReference>
<evidence type="ECO:0000313" key="8">
    <source>
        <dbReference type="EMBL" id="KAL0273939.1"/>
    </source>
</evidence>
<evidence type="ECO:0000256" key="5">
    <source>
        <dbReference type="ARBA" id="ARBA00035423"/>
    </source>
</evidence>
<dbReference type="AlphaFoldDB" id="A0AAW2HVH2"/>
<reference evidence="8" key="1">
    <citation type="journal article" date="2024" name="Gigascience">
        <title>Chromosome-level genome of the poultry shaft louse Menopon gallinae provides insight into the host-switching and adaptive evolution of parasitic lice.</title>
        <authorList>
            <person name="Xu Y."/>
            <person name="Ma L."/>
            <person name="Liu S."/>
            <person name="Liang Y."/>
            <person name="Liu Q."/>
            <person name="He Z."/>
            <person name="Tian L."/>
            <person name="Duan Y."/>
            <person name="Cai W."/>
            <person name="Li H."/>
            <person name="Song F."/>
        </authorList>
    </citation>
    <scope>NUCLEOTIDE SEQUENCE</scope>
    <source>
        <strain evidence="8">Cailab_2023a</strain>
    </source>
</reference>
<sequence>MAGKDVTEKALSWLRSLPRVSLQNLRGDPGLKIRPRRDTSKFQHGCGSRGSKQKQNYMPLGYETGNTPFYLRFAYEPYYKGFHMRRQYPPLSLLTLQKLIDTDRIDTSSLIDLATLCGTGVYTFSPQERHFGVNLTDEGINKFSAKVDIEVQWTTEPVIAAIEKLGGSVTLAYYDMPSLQALQDPERFFYTGKPIPRRLLPPEDIISDYINPKLRGYLADPQEIEYERGILAQKYGYELVIRDPPVRKDPRQVFLGLEPGWIVNLVDKTILKPDSPELIEYYSGPMDKKYIPQSESEVITEKAS</sequence>
<gene>
    <name evidence="8" type="ORF">PYX00_006496</name>
</gene>
<keyword evidence="3" id="KW-0687">Ribonucleoprotein</keyword>
<dbReference type="SUPFAM" id="SSF52080">
    <property type="entry name" value="Ribosomal proteins L15p and L18e"/>
    <property type="match status" value="1"/>
</dbReference>
<feature type="region of interest" description="Disordered" evidence="6">
    <location>
        <begin position="27"/>
        <end position="58"/>
    </location>
</feature>
<dbReference type="GO" id="GO:0006412">
    <property type="term" value="P:translation"/>
    <property type="evidence" value="ECO:0007669"/>
    <property type="project" value="InterPro"/>
</dbReference>
<dbReference type="GO" id="GO:0003735">
    <property type="term" value="F:structural constituent of ribosome"/>
    <property type="evidence" value="ECO:0007669"/>
    <property type="project" value="InterPro"/>
</dbReference>
<protein>
    <recommendedName>
        <fullName evidence="4">Large ribosomal subunit protein uL15m</fullName>
    </recommendedName>
    <alternativeName>
        <fullName evidence="5">39S ribosomal protein L15, mitochondrial</fullName>
    </alternativeName>
</protein>
<dbReference type="EMBL" id="JARGDH010000003">
    <property type="protein sequence ID" value="KAL0273939.1"/>
    <property type="molecule type" value="Genomic_DNA"/>
</dbReference>
<feature type="domain" description="Large ribosomal subunit protein uL15/eL18" evidence="7">
    <location>
        <begin position="90"/>
        <end position="170"/>
    </location>
</feature>
<proteinExistence type="inferred from homology"/>
<dbReference type="Pfam" id="PF00828">
    <property type="entry name" value="Ribosomal_L27A"/>
    <property type="match status" value="1"/>
</dbReference>
<dbReference type="InterPro" id="IPR005749">
    <property type="entry name" value="Ribosomal_uL15_bac-type"/>
</dbReference>
<evidence type="ECO:0000256" key="6">
    <source>
        <dbReference type="SAM" id="MobiDB-lite"/>
    </source>
</evidence>
<evidence type="ECO:0000259" key="7">
    <source>
        <dbReference type="Pfam" id="PF00828"/>
    </source>
</evidence>
<keyword evidence="2" id="KW-0689">Ribosomal protein</keyword>
<accession>A0AAW2HVH2</accession>
<comment type="similarity">
    <text evidence="1">Belongs to the universal ribosomal protein uL15 family.</text>
</comment>
<evidence type="ECO:0000256" key="4">
    <source>
        <dbReference type="ARBA" id="ARBA00035299"/>
    </source>
</evidence>
<evidence type="ECO:0000256" key="2">
    <source>
        <dbReference type="ARBA" id="ARBA00022980"/>
    </source>
</evidence>
<name>A0AAW2HVH2_9NEOP</name>
<dbReference type="PANTHER" id="PTHR12934:SF11">
    <property type="entry name" value="LARGE RIBOSOMAL SUBUNIT PROTEIN UL15M"/>
    <property type="match status" value="1"/>
</dbReference>
<comment type="caution">
    <text evidence="8">The sequence shown here is derived from an EMBL/GenBank/DDBJ whole genome shotgun (WGS) entry which is preliminary data.</text>
</comment>